<keyword evidence="6" id="KW-0378">Hydrolase</keyword>
<keyword evidence="5" id="KW-0227">DNA damage</keyword>
<dbReference type="GO" id="GO:0046872">
    <property type="term" value="F:metal ion binding"/>
    <property type="evidence" value="ECO:0007669"/>
    <property type="project" value="UniProtKB-KW"/>
</dbReference>
<evidence type="ECO:0000256" key="3">
    <source>
        <dbReference type="ARBA" id="ARBA00022485"/>
    </source>
</evidence>
<dbReference type="GO" id="GO:0051539">
    <property type="term" value="F:4 iron, 4 sulfur cluster binding"/>
    <property type="evidence" value="ECO:0007669"/>
    <property type="project" value="UniProtKB-KW"/>
</dbReference>
<evidence type="ECO:0000256" key="5">
    <source>
        <dbReference type="ARBA" id="ARBA00022763"/>
    </source>
</evidence>
<keyword evidence="12" id="KW-0540">Nuclease</keyword>
<dbReference type="InterPro" id="IPR003651">
    <property type="entry name" value="Endonuclease3_FeS-loop_motif"/>
</dbReference>
<dbReference type="SMART" id="SM00478">
    <property type="entry name" value="ENDO3c"/>
    <property type="match status" value="1"/>
</dbReference>
<comment type="similarity">
    <text evidence="2">Belongs to the Nth/MutY family.</text>
</comment>
<dbReference type="PIRSF" id="PIRSF001435">
    <property type="entry name" value="Nth"/>
    <property type="match status" value="1"/>
</dbReference>
<keyword evidence="9" id="KW-0234">DNA repair</keyword>
<comment type="cofactor">
    <cofactor evidence="1">
        <name>[4Fe-4S] cluster</name>
        <dbReference type="ChEBI" id="CHEBI:49883"/>
    </cofactor>
</comment>
<dbReference type="InterPro" id="IPR011257">
    <property type="entry name" value="DNA_glycosylase"/>
</dbReference>
<dbReference type="InterPro" id="IPR003265">
    <property type="entry name" value="HhH-GPD_domain"/>
</dbReference>
<dbReference type="GO" id="GO:0006285">
    <property type="term" value="P:base-excision repair, AP site formation"/>
    <property type="evidence" value="ECO:0007669"/>
    <property type="project" value="TreeGrafter"/>
</dbReference>
<dbReference type="InterPro" id="IPR004035">
    <property type="entry name" value="Endouclease-III_FeS-bd_BS"/>
</dbReference>
<name>A0A7C4FEC2_9CREN</name>
<evidence type="ECO:0000256" key="4">
    <source>
        <dbReference type="ARBA" id="ARBA00022723"/>
    </source>
</evidence>
<dbReference type="SUPFAM" id="SSF48150">
    <property type="entry name" value="DNA-glycosylase"/>
    <property type="match status" value="1"/>
</dbReference>
<keyword evidence="7" id="KW-0408">Iron</keyword>
<dbReference type="Pfam" id="PF10576">
    <property type="entry name" value="EndIII_4Fe-2S"/>
    <property type="match status" value="1"/>
</dbReference>
<proteinExistence type="inferred from homology"/>
<evidence type="ECO:0000256" key="6">
    <source>
        <dbReference type="ARBA" id="ARBA00022801"/>
    </source>
</evidence>
<dbReference type="SMART" id="SM00525">
    <property type="entry name" value="FES"/>
    <property type="match status" value="1"/>
</dbReference>
<dbReference type="InterPro" id="IPR023170">
    <property type="entry name" value="HhH_base_excis_C"/>
</dbReference>
<keyword evidence="10" id="KW-0326">Glycosidase</keyword>
<evidence type="ECO:0000256" key="10">
    <source>
        <dbReference type="ARBA" id="ARBA00023295"/>
    </source>
</evidence>
<comment type="caution">
    <text evidence="12">The sequence shown here is derived from an EMBL/GenBank/DDBJ whole genome shotgun (WGS) entry which is preliminary data.</text>
</comment>
<dbReference type="PANTHER" id="PTHR10359:SF18">
    <property type="entry name" value="ENDONUCLEASE III"/>
    <property type="match status" value="1"/>
</dbReference>
<dbReference type="Pfam" id="PF00730">
    <property type="entry name" value="HhH-GPD"/>
    <property type="match status" value="1"/>
</dbReference>
<keyword evidence="12" id="KW-0255">Endonuclease</keyword>
<keyword evidence="4" id="KW-0479">Metal-binding</keyword>
<dbReference type="AlphaFoldDB" id="A0A7C4FEC2"/>
<protein>
    <submittedName>
        <fullName evidence="12">Endonuclease III</fullName>
    </submittedName>
</protein>
<evidence type="ECO:0000313" key="12">
    <source>
        <dbReference type="EMBL" id="HGI87944.1"/>
    </source>
</evidence>
<organism evidence="12">
    <name type="scientific">Ignisphaera aggregans</name>
    <dbReference type="NCBI Taxonomy" id="334771"/>
    <lineage>
        <taxon>Archaea</taxon>
        <taxon>Thermoproteota</taxon>
        <taxon>Thermoprotei</taxon>
        <taxon>Desulfurococcales</taxon>
        <taxon>Desulfurococcaceae</taxon>
        <taxon>Ignisphaera</taxon>
    </lineage>
</organism>
<keyword evidence="8" id="KW-0411">Iron-sulfur</keyword>
<dbReference type="PROSITE" id="PS00764">
    <property type="entry name" value="ENDONUCLEASE_III_1"/>
    <property type="match status" value="1"/>
</dbReference>
<evidence type="ECO:0000256" key="8">
    <source>
        <dbReference type="ARBA" id="ARBA00023014"/>
    </source>
</evidence>
<keyword evidence="3" id="KW-0004">4Fe-4S</keyword>
<dbReference type="CDD" id="cd00056">
    <property type="entry name" value="ENDO3c"/>
    <property type="match status" value="1"/>
</dbReference>
<accession>A0A7C4FEC2</accession>
<evidence type="ECO:0000256" key="1">
    <source>
        <dbReference type="ARBA" id="ARBA00001966"/>
    </source>
</evidence>
<dbReference type="Gene3D" id="1.10.340.30">
    <property type="entry name" value="Hypothetical protein, domain 2"/>
    <property type="match status" value="1"/>
</dbReference>
<dbReference type="Gene3D" id="1.10.1670.10">
    <property type="entry name" value="Helix-hairpin-Helix base-excision DNA repair enzymes (C-terminal)"/>
    <property type="match status" value="1"/>
</dbReference>
<evidence type="ECO:0000256" key="7">
    <source>
        <dbReference type="ARBA" id="ARBA00023004"/>
    </source>
</evidence>
<gene>
    <name evidence="12" type="ORF">ENV14_06120</name>
</gene>
<evidence type="ECO:0000256" key="2">
    <source>
        <dbReference type="ARBA" id="ARBA00008343"/>
    </source>
</evidence>
<evidence type="ECO:0000256" key="9">
    <source>
        <dbReference type="ARBA" id="ARBA00023204"/>
    </source>
</evidence>
<reference evidence="12" key="1">
    <citation type="journal article" date="2020" name="mSystems">
        <title>Genome- and Community-Level Interaction Insights into Carbon Utilization and Element Cycling Functions of Hydrothermarchaeota in Hydrothermal Sediment.</title>
        <authorList>
            <person name="Zhou Z."/>
            <person name="Liu Y."/>
            <person name="Xu W."/>
            <person name="Pan J."/>
            <person name="Luo Z.H."/>
            <person name="Li M."/>
        </authorList>
    </citation>
    <scope>NUCLEOTIDE SEQUENCE [LARGE SCALE GENOMIC DNA]</scope>
    <source>
        <strain evidence="12">SpSt-732</strain>
    </source>
</reference>
<dbReference type="EMBL" id="DTFF01000049">
    <property type="protein sequence ID" value="HGI87944.1"/>
    <property type="molecule type" value="Genomic_DNA"/>
</dbReference>
<dbReference type="GO" id="GO:0019104">
    <property type="term" value="F:DNA N-glycosylase activity"/>
    <property type="evidence" value="ECO:0007669"/>
    <property type="project" value="TreeGrafter"/>
</dbReference>
<dbReference type="PANTHER" id="PTHR10359">
    <property type="entry name" value="A/G-SPECIFIC ADENINE GLYCOSYLASE/ENDONUCLEASE III"/>
    <property type="match status" value="1"/>
</dbReference>
<feature type="domain" description="HhH-GPD" evidence="11">
    <location>
        <begin position="66"/>
        <end position="225"/>
    </location>
</feature>
<evidence type="ECO:0000259" key="11">
    <source>
        <dbReference type="SMART" id="SM00478"/>
    </source>
</evidence>
<dbReference type="GO" id="GO:0004519">
    <property type="term" value="F:endonuclease activity"/>
    <property type="evidence" value="ECO:0007669"/>
    <property type="project" value="UniProtKB-KW"/>
</dbReference>
<sequence>MLLRCAGGSRALVEGQAMPSTNTTNVAMEVLKRLENLYRPSLEDYIALNLLNSGVSDFEFLIGVVLSQNTSDRNALKSFNVLKNALRGVLDPNSILGTPLERLESLIKSAGLAKRRAKTLIALAEWFRENSELIQRLRELEPEEVRGLLMKVYGIGPKTIDVYILMRLNKPAFPIDTHIRRVLSRLWRSPTNSYKDMSNTIISMLNNNVDLLKKLHILLIEHGRRVCKARRPLCNQCVLSDLCHYYSTRELPQ</sequence>